<feature type="transmembrane region" description="Helical" evidence="1">
    <location>
        <begin position="16"/>
        <end position="38"/>
    </location>
</feature>
<keyword evidence="3" id="KW-1185">Reference proteome</keyword>
<dbReference type="RefSeq" id="WP_072711347.1">
    <property type="nucleotide sequence ID" value="NZ_CP016796.1"/>
</dbReference>
<gene>
    <name evidence="2" type="ORF">F7310_01745</name>
</gene>
<reference evidence="2 3" key="1">
    <citation type="journal article" date="2016" name="Appl. Environ. Microbiol.">
        <title>Whole genome relationships among Francisella bacteria of diverse origin define new species and provide specific regions for detection.</title>
        <authorList>
            <person name="Challacombe J.F."/>
            <person name="Petersen J.M."/>
            <person name="Gallegos-Graves V."/>
            <person name="Hodge D."/>
            <person name="Pillai S."/>
            <person name="Kuske C.R."/>
        </authorList>
    </citation>
    <scope>NUCLEOTIDE SEQUENCE [LARGE SCALE GENOMIC DNA]</scope>
    <source>
        <strain evidence="3">TX07-7310</strain>
    </source>
</reference>
<keyword evidence="1" id="KW-1133">Transmembrane helix</keyword>
<organism evidence="2 3">
    <name type="scientific">Francisella uliginis</name>
    <dbReference type="NCBI Taxonomy" id="573570"/>
    <lineage>
        <taxon>Bacteria</taxon>
        <taxon>Pseudomonadati</taxon>
        <taxon>Pseudomonadota</taxon>
        <taxon>Gammaproteobacteria</taxon>
        <taxon>Thiotrichales</taxon>
        <taxon>Francisellaceae</taxon>
        <taxon>Francisella</taxon>
    </lineage>
</organism>
<dbReference type="PROSITE" id="PS00409">
    <property type="entry name" value="PROKAR_NTER_METHYL"/>
    <property type="match status" value="1"/>
</dbReference>
<dbReference type="InterPro" id="IPR012902">
    <property type="entry name" value="N_methyl_site"/>
</dbReference>
<sequence>MQKNINKNKFSKGITLVELLVAVTISAIVITMAINIYISSKKIYTQAKQKTDLDIKQLTTKRILYDAITNAGLSCKYGAKNQKYTNRTGENTVNFGFMYDSSPVRIGKVSSISSFLHDSLGNQEGSLYQAGTDYIMIKSEDTFTSLASRPVNLNLHLDSIEQLEKNDYLALCNNNDINIVKIAGVNKKQNRVSLAIDPFSEYHKGDYVGKYSIQIFYIAASHDINNPDKLNYSLYLYTKDGSNKGVSYPIIDGVDDLKVSYSILNRQHLYWRSITRNIDLDDIKAKAIKISFKIKDKSFEKVILLP</sequence>
<evidence type="ECO:0000313" key="2">
    <source>
        <dbReference type="EMBL" id="API86152.1"/>
    </source>
</evidence>
<accession>A0A1L4BQP7</accession>
<dbReference type="AlphaFoldDB" id="A0A1L4BQP7"/>
<dbReference type="Pfam" id="PF07963">
    <property type="entry name" value="N_methyl"/>
    <property type="match status" value="1"/>
</dbReference>
<dbReference type="STRING" id="573570.F7310_01745"/>
<name>A0A1L4BQP7_9GAMM</name>
<dbReference type="KEGG" id="frx:F7310_01745"/>
<keyword evidence="1" id="KW-0812">Transmembrane</keyword>
<protein>
    <submittedName>
        <fullName evidence="2">Prepilin-type N-terminal cleavage/methylation domain-containing protein</fullName>
    </submittedName>
</protein>
<dbReference type="EMBL" id="CP016796">
    <property type="protein sequence ID" value="API86152.1"/>
    <property type="molecule type" value="Genomic_DNA"/>
</dbReference>
<evidence type="ECO:0000313" key="3">
    <source>
        <dbReference type="Proteomes" id="UP000184222"/>
    </source>
</evidence>
<evidence type="ECO:0000256" key="1">
    <source>
        <dbReference type="SAM" id="Phobius"/>
    </source>
</evidence>
<dbReference type="Proteomes" id="UP000184222">
    <property type="component" value="Chromosome"/>
</dbReference>
<dbReference type="OrthoDB" id="5605680at2"/>
<keyword evidence="1" id="KW-0472">Membrane</keyword>
<proteinExistence type="predicted"/>